<dbReference type="OrthoDB" id="1685240at2"/>
<dbReference type="RefSeq" id="WP_015755897.1">
    <property type="nucleotide sequence ID" value="NC_013216.1"/>
</dbReference>
<reference evidence="2 3" key="1">
    <citation type="journal article" date="2009" name="Stand. Genomic Sci.">
        <title>Complete genome sequence of Desulfotomaculum acetoxidans type strain (5575).</title>
        <authorList>
            <person name="Spring S."/>
            <person name="Lapidus A."/>
            <person name="Schroder M."/>
            <person name="Gleim D."/>
            <person name="Sims D."/>
            <person name="Meincke L."/>
            <person name="Glavina Del Rio T."/>
            <person name="Tice H."/>
            <person name="Copeland A."/>
            <person name="Cheng J.F."/>
            <person name="Lucas S."/>
            <person name="Chen F."/>
            <person name="Nolan M."/>
            <person name="Bruce D."/>
            <person name="Goodwin L."/>
            <person name="Pitluck S."/>
            <person name="Ivanova N."/>
            <person name="Mavromatis K."/>
            <person name="Mikhailova N."/>
            <person name="Pati A."/>
            <person name="Chen A."/>
            <person name="Palaniappan K."/>
            <person name="Land M."/>
            <person name="Hauser L."/>
            <person name="Chang Y.J."/>
            <person name="Jeffries C.D."/>
            <person name="Chain P."/>
            <person name="Saunders E."/>
            <person name="Brettin T."/>
            <person name="Detter J.C."/>
            <person name="Goker M."/>
            <person name="Bristow J."/>
            <person name="Eisen J.A."/>
            <person name="Markowitz V."/>
            <person name="Hugenholtz P."/>
            <person name="Kyrpides N.C."/>
            <person name="Klenk H.P."/>
            <person name="Han C."/>
        </authorList>
    </citation>
    <scope>NUCLEOTIDE SEQUENCE [LARGE SCALE GENOMIC DNA]</scope>
    <source>
        <strain evidence="3">ATCC 49208 / DSM 771 / VKM B-1644</strain>
    </source>
</reference>
<gene>
    <name evidence="2" type="ordered locus">Dtox_0223</name>
</gene>
<dbReference type="EMBL" id="CP001720">
    <property type="protein sequence ID" value="ACV61176.1"/>
    <property type="molecule type" value="Genomic_DNA"/>
</dbReference>
<feature type="transmembrane region" description="Helical" evidence="1">
    <location>
        <begin position="6"/>
        <end position="27"/>
    </location>
</feature>
<organism evidence="2 3">
    <name type="scientific">Desulfofarcimen acetoxidans (strain ATCC 49208 / DSM 771 / KCTC 5769 / VKM B-1644 / 5575)</name>
    <name type="common">Desulfotomaculum acetoxidans</name>
    <dbReference type="NCBI Taxonomy" id="485916"/>
    <lineage>
        <taxon>Bacteria</taxon>
        <taxon>Bacillati</taxon>
        <taxon>Bacillota</taxon>
        <taxon>Clostridia</taxon>
        <taxon>Eubacteriales</taxon>
        <taxon>Peptococcaceae</taxon>
        <taxon>Desulfofarcimen</taxon>
    </lineage>
</organism>
<keyword evidence="1" id="KW-0472">Membrane</keyword>
<keyword evidence="1" id="KW-0812">Transmembrane</keyword>
<keyword evidence="3" id="KW-1185">Reference proteome</keyword>
<dbReference type="AlphaFoldDB" id="C8W320"/>
<dbReference type="KEGG" id="dae:Dtox_0223"/>
<proteinExistence type="predicted"/>
<evidence type="ECO:0000313" key="3">
    <source>
        <dbReference type="Proteomes" id="UP000002217"/>
    </source>
</evidence>
<evidence type="ECO:0000313" key="2">
    <source>
        <dbReference type="EMBL" id="ACV61176.1"/>
    </source>
</evidence>
<dbReference type="Proteomes" id="UP000002217">
    <property type="component" value="Chromosome"/>
</dbReference>
<dbReference type="NCBIfam" id="TIGR02893">
    <property type="entry name" value="spore_yabQ"/>
    <property type="match status" value="1"/>
</dbReference>
<dbReference type="STRING" id="485916.Dtox_0223"/>
<feature type="transmembrane region" description="Helical" evidence="1">
    <location>
        <begin position="131"/>
        <end position="149"/>
    </location>
</feature>
<name>C8W320_DESAS</name>
<keyword evidence="1" id="KW-1133">Transmembrane helix</keyword>
<dbReference type="HOGENOM" id="CLU_113225_2_1_9"/>
<dbReference type="eggNOG" id="ENOG50339JQ">
    <property type="taxonomic scope" value="Bacteria"/>
</dbReference>
<sequence length="181" mass="21012">MPLSEQIYAFLVIVLTGIASGFCYDFYVTLKTSCKFKKIAIGIGDLLFWLTLTALIFSLLIVSNYGEIRLYVFIALGLGLLIYFKILSKNMINLLYKLFYLIEKLWRLTVKVGCFLFKVIILPLVIIKKIIFYPLNIIVNIICKIKLLFYKAIRQILYRPAIALKSRIKKIINGIFKRKPK</sequence>
<evidence type="ECO:0000256" key="1">
    <source>
        <dbReference type="SAM" id="Phobius"/>
    </source>
</evidence>
<dbReference type="Pfam" id="PF09578">
    <property type="entry name" value="Spore_YabQ"/>
    <property type="match status" value="1"/>
</dbReference>
<dbReference type="InterPro" id="IPR019074">
    <property type="entry name" value="YabQ"/>
</dbReference>
<accession>C8W320</accession>
<protein>
    <submittedName>
        <fullName evidence="2">Spore cortex biosynthesis protein YabQ</fullName>
    </submittedName>
</protein>
<feature type="transmembrane region" description="Helical" evidence="1">
    <location>
        <begin position="68"/>
        <end position="87"/>
    </location>
</feature>
<feature type="transmembrane region" description="Helical" evidence="1">
    <location>
        <begin position="39"/>
        <end position="62"/>
    </location>
</feature>